<dbReference type="CDD" id="cd00118">
    <property type="entry name" value="LysM"/>
    <property type="match status" value="1"/>
</dbReference>
<dbReference type="Gene3D" id="3.10.350.10">
    <property type="entry name" value="LysM domain"/>
    <property type="match status" value="1"/>
</dbReference>
<dbReference type="EMBL" id="JACNIG010000176">
    <property type="protein sequence ID" value="MBC8431791.1"/>
    <property type="molecule type" value="Genomic_DNA"/>
</dbReference>
<dbReference type="SUPFAM" id="SSF54106">
    <property type="entry name" value="LysM domain"/>
    <property type="match status" value="1"/>
</dbReference>
<feature type="chain" id="PRO_5035258643" evidence="1">
    <location>
        <begin position="21"/>
        <end position="370"/>
    </location>
</feature>
<evidence type="ECO:0000259" key="2">
    <source>
        <dbReference type="PROSITE" id="PS51782"/>
    </source>
</evidence>
<protein>
    <submittedName>
        <fullName evidence="3">Transglycosylase SLT domain-containing protein</fullName>
    </submittedName>
</protein>
<organism evidence="3 4">
    <name type="scientific">Candidatus Desulfatibia vada</name>
    <dbReference type="NCBI Taxonomy" id="2841696"/>
    <lineage>
        <taxon>Bacteria</taxon>
        <taxon>Pseudomonadati</taxon>
        <taxon>Thermodesulfobacteriota</taxon>
        <taxon>Desulfobacteria</taxon>
        <taxon>Desulfobacterales</taxon>
        <taxon>Desulfobacterales incertae sedis</taxon>
        <taxon>Candidatus Desulfatibia</taxon>
    </lineage>
</organism>
<evidence type="ECO:0000313" key="3">
    <source>
        <dbReference type="EMBL" id="MBC8431791.1"/>
    </source>
</evidence>
<gene>
    <name evidence="3" type="ORF">H8D96_07705</name>
</gene>
<dbReference type="InterPro" id="IPR023346">
    <property type="entry name" value="Lysozyme-like_dom_sf"/>
</dbReference>
<dbReference type="CDD" id="cd16894">
    <property type="entry name" value="MltD-like"/>
    <property type="match status" value="1"/>
</dbReference>
<dbReference type="AlphaFoldDB" id="A0A8J6NQR4"/>
<reference evidence="3 4" key="1">
    <citation type="submission" date="2020-08" db="EMBL/GenBank/DDBJ databases">
        <title>Bridging the membrane lipid divide: bacteria of the FCB group superphylum have the potential to synthesize archaeal ether lipids.</title>
        <authorList>
            <person name="Villanueva L."/>
            <person name="Von Meijenfeldt F.A.B."/>
            <person name="Westbye A.B."/>
            <person name="Yadav S."/>
            <person name="Hopmans E.C."/>
            <person name="Dutilh B.E."/>
            <person name="Sinninghe Damste J.S."/>
        </authorList>
    </citation>
    <scope>NUCLEOTIDE SEQUENCE [LARGE SCALE GENOMIC DNA]</scope>
    <source>
        <strain evidence="3">NIOZ-UU17</strain>
    </source>
</reference>
<comment type="caution">
    <text evidence="3">The sequence shown here is derived from an EMBL/GenBank/DDBJ whole genome shotgun (WGS) entry which is preliminary data.</text>
</comment>
<dbReference type="PROSITE" id="PS51782">
    <property type="entry name" value="LYSM"/>
    <property type="match status" value="1"/>
</dbReference>
<dbReference type="InterPro" id="IPR008258">
    <property type="entry name" value="Transglycosylase_SLT_dom_1"/>
</dbReference>
<dbReference type="InterPro" id="IPR036779">
    <property type="entry name" value="LysM_dom_sf"/>
</dbReference>
<keyword evidence="1" id="KW-0732">Signal</keyword>
<dbReference type="Pfam" id="PF01476">
    <property type="entry name" value="LysM"/>
    <property type="match status" value="1"/>
</dbReference>
<feature type="signal peptide" evidence="1">
    <location>
        <begin position="1"/>
        <end position="20"/>
    </location>
</feature>
<dbReference type="SUPFAM" id="SSF53955">
    <property type="entry name" value="Lysozyme-like"/>
    <property type="match status" value="1"/>
</dbReference>
<accession>A0A8J6NQR4</accession>
<dbReference type="InterPro" id="IPR018392">
    <property type="entry name" value="LysM"/>
</dbReference>
<feature type="domain" description="LysM" evidence="2">
    <location>
        <begin position="316"/>
        <end position="360"/>
    </location>
</feature>
<dbReference type="Pfam" id="PF01464">
    <property type="entry name" value="SLT"/>
    <property type="match status" value="1"/>
</dbReference>
<proteinExistence type="predicted"/>
<dbReference type="SMART" id="SM00257">
    <property type="entry name" value="LysM"/>
    <property type="match status" value="1"/>
</dbReference>
<dbReference type="Proteomes" id="UP000605201">
    <property type="component" value="Unassembled WGS sequence"/>
</dbReference>
<evidence type="ECO:0000313" key="4">
    <source>
        <dbReference type="Proteomes" id="UP000605201"/>
    </source>
</evidence>
<name>A0A8J6NQR4_9BACT</name>
<evidence type="ECO:0000256" key="1">
    <source>
        <dbReference type="SAM" id="SignalP"/>
    </source>
</evidence>
<dbReference type="Gene3D" id="1.10.530.10">
    <property type="match status" value="1"/>
</dbReference>
<sequence>MLRIWLLFCLLLGAAAPALGNPLNTLEPSDFPSLISGARIDVPLYFCDEPVPLENQKVRERLEKELLLMLWNRPQVILWMKRSSRYLPHIENILQQSRMPADLKFIAIIESDLRPHVGSSKGALGFWQFMEATGKKYGLKINADLDQRRNVFVSTRAAADYFKDLYAMLGSWALSAAAFNMGEEGLKAEIMAQKIDNFYNLYLPLETQQYVLRAVAAKLILSSPEKYGFRLQKEDLYPLLEFDRIKLEVTFRTPIHLIAQAAKTSFKTIKDLNPEIRGHHVAPGNHSILIPKDRAEGFHAHYQELADQWQAKNAQHIYVVKKGDNLSIIADRFDVPLPVLAIWNQLNLNKPIYPGQRLTIYPGKTTPTKK</sequence>